<dbReference type="EMBL" id="LYDR01000063">
    <property type="protein sequence ID" value="ODA32636.1"/>
    <property type="molecule type" value="Genomic_DNA"/>
</dbReference>
<accession>A0A1C3EHB8</accession>
<reference evidence="4 5" key="1">
    <citation type="submission" date="2016-05" db="EMBL/GenBank/DDBJ databases">
        <title>Genomic and physiological characterization of Planctopirus sp. isolated from fresh water lake.</title>
        <authorList>
            <person name="Subhash Y."/>
            <person name="Ramana C."/>
        </authorList>
    </citation>
    <scope>NUCLEOTIDE SEQUENCE [LARGE SCALE GENOMIC DNA]</scope>
    <source>
        <strain evidence="4 5">JC280</strain>
    </source>
</reference>
<gene>
    <name evidence="4" type="ORF">A6X21_19985</name>
</gene>
<dbReference type="GO" id="GO:0019752">
    <property type="term" value="P:carboxylic acid metabolic process"/>
    <property type="evidence" value="ECO:0007669"/>
    <property type="project" value="UniProtKB-ARBA"/>
</dbReference>
<evidence type="ECO:0000256" key="1">
    <source>
        <dbReference type="ARBA" id="ARBA00010211"/>
    </source>
</evidence>
<comment type="similarity">
    <text evidence="1">Belongs to the FAH family.</text>
</comment>
<dbReference type="PANTHER" id="PTHR42796:SF4">
    <property type="entry name" value="FUMARYLACETOACETATE HYDROLASE DOMAIN-CONTAINING PROTEIN 2A"/>
    <property type="match status" value="1"/>
</dbReference>
<dbReference type="FunFam" id="3.90.850.10:FF:000002">
    <property type="entry name" value="2-hydroxyhepta-2,4-diene-1,7-dioate isomerase"/>
    <property type="match status" value="1"/>
</dbReference>
<keyword evidence="4" id="KW-0378">Hydrolase</keyword>
<proteinExistence type="inferred from homology"/>
<dbReference type="RefSeq" id="WP_068847148.1">
    <property type="nucleotide sequence ID" value="NZ_LYDR01000063.1"/>
</dbReference>
<dbReference type="GO" id="GO:0046872">
    <property type="term" value="F:metal ion binding"/>
    <property type="evidence" value="ECO:0007669"/>
    <property type="project" value="UniProtKB-KW"/>
</dbReference>
<dbReference type="Pfam" id="PF01557">
    <property type="entry name" value="FAA_hydrolase"/>
    <property type="match status" value="1"/>
</dbReference>
<feature type="domain" description="Fumarylacetoacetase-like C-terminal" evidence="3">
    <location>
        <begin position="77"/>
        <end position="284"/>
    </location>
</feature>
<organism evidence="4 5">
    <name type="scientific">Planctopirus hydrillae</name>
    <dbReference type="NCBI Taxonomy" id="1841610"/>
    <lineage>
        <taxon>Bacteria</taxon>
        <taxon>Pseudomonadati</taxon>
        <taxon>Planctomycetota</taxon>
        <taxon>Planctomycetia</taxon>
        <taxon>Planctomycetales</taxon>
        <taxon>Planctomycetaceae</taxon>
        <taxon>Planctopirus</taxon>
    </lineage>
</organism>
<comment type="caution">
    <text evidence="4">The sequence shown here is derived from an EMBL/GenBank/DDBJ whole genome shotgun (WGS) entry which is preliminary data.</text>
</comment>
<dbReference type="SUPFAM" id="SSF56529">
    <property type="entry name" value="FAH"/>
    <property type="match status" value="1"/>
</dbReference>
<keyword evidence="2" id="KW-0479">Metal-binding</keyword>
<dbReference type="STRING" id="1841610.A6X21_19985"/>
<evidence type="ECO:0000256" key="2">
    <source>
        <dbReference type="ARBA" id="ARBA00022723"/>
    </source>
</evidence>
<evidence type="ECO:0000313" key="4">
    <source>
        <dbReference type="EMBL" id="ODA32636.1"/>
    </source>
</evidence>
<dbReference type="OrthoDB" id="9805307at2"/>
<dbReference type="InterPro" id="IPR011234">
    <property type="entry name" value="Fumarylacetoacetase-like_C"/>
</dbReference>
<protein>
    <submittedName>
        <fullName evidence="4">Fumarylacetoacetate hydrolase</fullName>
    </submittedName>
</protein>
<sequence length="290" mass="31044">MKLGMIDAEAGLRVVALNPDGQYVDLLALDAQIAPTLIGILADPEGLARVASALVTGWSKGPFIEGRLVAPFSRPGKIICIGLNYRDHAKETGAEIPTEPVVFSKFFNTITSPEAPVVLPSVAHQVDFEAELVAVIGKTAKNVSKSKAFEFIAGYTCGNDVSARDWQKGRPGGQWLMGKTPDTFAPIGPWFVTADEIGDPHDLAISLKLNQVVMQQSRTNELIFGIDELVAHLSQLVTLEPGDLIFTGTPSGVGVARKPPVFLKNGDVMEVEIEGIGVLRNPVVADSHNR</sequence>
<dbReference type="Gene3D" id="3.90.850.10">
    <property type="entry name" value="Fumarylacetoacetase-like, C-terminal domain"/>
    <property type="match status" value="1"/>
</dbReference>
<evidence type="ECO:0000313" key="5">
    <source>
        <dbReference type="Proteomes" id="UP000094828"/>
    </source>
</evidence>
<dbReference type="Proteomes" id="UP000094828">
    <property type="component" value="Unassembled WGS sequence"/>
</dbReference>
<dbReference type="PANTHER" id="PTHR42796">
    <property type="entry name" value="FUMARYLACETOACETATE HYDROLASE DOMAIN-CONTAINING PROTEIN 2A-RELATED"/>
    <property type="match status" value="1"/>
</dbReference>
<keyword evidence="5" id="KW-1185">Reference proteome</keyword>
<dbReference type="AlphaFoldDB" id="A0A1C3EHB8"/>
<dbReference type="GO" id="GO:0016787">
    <property type="term" value="F:hydrolase activity"/>
    <property type="evidence" value="ECO:0007669"/>
    <property type="project" value="UniProtKB-KW"/>
</dbReference>
<dbReference type="InterPro" id="IPR036663">
    <property type="entry name" value="Fumarylacetoacetase_C_sf"/>
</dbReference>
<evidence type="ECO:0000259" key="3">
    <source>
        <dbReference type="Pfam" id="PF01557"/>
    </source>
</evidence>
<dbReference type="GO" id="GO:0016853">
    <property type="term" value="F:isomerase activity"/>
    <property type="evidence" value="ECO:0007669"/>
    <property type="project" value="UniProtKB-ARBA"/>
</dbReference>
<dbReference type="InterPro" id="IPR051121">
    <property type="entry name" value="FAH"/>
</dbReference>
<name>A0A1C3EHB8_9PLAN</name>